<dbReference type="CDD" id="cd06881">
    <property type="entry name" value="PX_SNX15_like"/>
    <property type="match status" value="1"/>
</dbReference>
<dbReference type="EMBL" id="CAIIXF020000008">
    <property type="protein sequence ID" value="CAH1792119.1"/>
    <property type="molecule type" value="Genomic_DNA"/>
</dbReference>
<dbReference type="InterPro" id="IPR000719">
    <property type="entry name" value="Prot_kinase_dom"/>
</dbReference>
<dbReference type="GO" id="GO:0035091">
    <property type="term" value="F:phosphatidylinositol binding"/>
    <property type="evidence" value="ECO:0007669"/>
    <property type="project" value="InterPro"/>
</dbReference>
<accession>A0A8J1U271</accession>
<dbReference type="SMART" id="SM00220">
    <property type="entry name" value="S_TKc"/>
    <property type="match status" value="1"/>
</dbReference>
<keyword evidence="3" id="KW-1185">Reference proteome</keyword>
<dbReference type="Gene3D" id="3.30.1520.10">
    <property type="entry name" value="Phox-like domain"/>
    <property type="match status" value="1"/>
</dbReference>
<dbReference type="GO" id="GO:0004672">
    <property type="term" value="F:protein kinase activity"/>
    <property type="evidence" value="ECO:0007669"/>
    <property type="project" value="InterPro"/>
</dbReference>
<feature type="region of interest" description="Disordered" evidence="1">
    <location>
        <begin position="377"/>
        <end position="406"/>
    </location>
</feature>
<dbReference type="InterPro" id="IPR007330">
    <property type="entry name" value="MIT_dom"/>
</dbReference>
<dbReference type="PROSITE" id="PS50195">
    <property type="entry name" value="PX"/>
    <property type="match status" value="1"/>
</dbReference>
<dbReference type="Proteomes" id="UP000749559">
    <property type="component" value="Unassembled WGS sequence"/>
</dbReference>
<dbReference type="AlphaFoldDB" id="A0A8J1U271"/>
<evidence type="ECO:0000256" key="1">
    <source>
        <dbReference type="SAM" id="MobiDB-lite"/>
    </source>
</evidence>
<dbReference type="InterPro" id="IPR001683">
    <property type="entry name" value="PX_dom"/>
</dbReference>
<protein>
    <submittedName>
        <fullName evidence="2">Uncharacterized protein</fullName>
    </submittedName>
</protein>
<dbReference type="Gene3D" id="1.20.58.80">
    <property type="entry name" value="Phosphotransferase system, lactose/cellobiose-type IIA subunit"/>
    <property type="match status" value="1"/>
</dbReference>
<feature type="region of interest" description="Disordered" evidence="1">
    <location>
        <begin position="843"/>
        <end position="862"/>
    </location>
</feature>
<feature type="region of interest" description="Disordered" evidence="1">
    <location>
        <begin position="132"/>
        <end position="175"/>
    </location>
</feature>
<dbReference type="SUPFAM" id="SSF64268">
    <property type="entry name" value="PX domain"/>
    <property type="match status" value="1"/>
</dbReference>
<evidence type="ECO:0000313" key="2">
    <source>
        <dbReference type="EMBL" id="CAH1792119.1"/>
    </source>
</evidence>
<dbReference type="InterPro" id="IPR036871">
    <property type="entry name" value="PX_dom_sf"/>
</dbReference>
<name>A0A8J1U271_OWEFU</name>
<feature type="region of interest" description="Disordered" evidence="1">
    <location>
        <begin position="202"/>
        <end position="224"/>
    </location>
</feature>
<dbReference type="SUPFAM" id="SSF56112">
    <property type="entry name" value="Protein kinase-like (PK-like)"/>
    <property type="match status" value="1"/>
</dbReference>
<feature type="region of interest" description="Disordered" evidence="1">
    <location>
        <begin position="629"/>
        <end position="656"/>
    </location>
</feature>
<gene>
    <name evidence="2" type="ORF">OFUS_LOCUS17137</name>
</gene>
<feature type="compositionally biased region" description="Low complexity" evidence="1">
    <location>
        <begin position="843"/>
        <end position="861"/>
    </location>
</feature>
<evidence type="ECO:0000313" key="3">
    <source>
        <dbReference type="Proteomes" id="UP000749559"/>
    </source>
</evidence>
<organism evidence="2 3">
    <name type="scientific">Owenia fusiformis</name>
    <name type="common">Polychaete worm</name>
    <dbReference type="NCBI Taxonomy" id="6347"/>
    <lineage>
        <taxon>Eukaryota</taxon>
        <taxon>Metazoa</taxon>
        <taxon>Spiralia</taxon>
        <taxon>Lophotrochozoa</taxon>
        <taxon>Annelida</taxon>
        <taxon>Polychaeta</taxon>
        <taxon>Sedentaria</taxon>
        <taxon>Canalipalpata</taxon>
        <taxon>Sabellida</taxon>
        <taxon>Oweniida</taxon>
        <taxon>Oweniidae</taxon>
        <taxon>Owenia</taxon>
    </lineage>
</organism>
<dbReference type="InterPro" id="IPR011009">
    <property type="entry name" value="Kinase-like_dom_sf"/>
</dbReference>
<dbReference type="Pfam" id="PF04212">
    <property type="entry name" value="MIT"/>
    <property type="match status" value="1"/>
</dbReference>
<dbReference type="SUPFAM" id="SSF116846">
    <property type="entry name" value="MIT domain"/>
    <property type="match status" value="1"/>
</dbReference>
<dbReference type="OrthoDB" id="1278353at2759"/>
<dbReference type="GO" id="GO:0005524">
    <property type="term" value="F:ATP binding"/>
    <property type="evidence" value="ECO:0007669"/>
    <property type="project" value="InterPro"/>
</dbReference>
<dbReference type="CDD" id="cd02677">
    <property type="entry name" value="MIT_SNX15"/>
    <property type="match status" value="1"/>
</dbReference>
<dbReference type="Pfam" id="PF00787">
    <property type="entry name" value="PX"/>
    <property type="match status" value="1"/>
</dbReference>
<dbReference type="SMART" id="SM00745">
    <property type="entry name" value="MIT"/>
    <property type="match status" value="1"/>
</dbReference>
<feature type="compositionally biased region" description="Polar residues" evidence="1">
    <location>
        <begin position="321"/>
        <end position="344"/>
    </location>
</feature>
<sequence length="1189" mass="131550">MASKKTKSDPWVRVFDVSEPHTHEKGFTIYKVTYRVFPLENPENVTEVILWRRYNDFKKLYRTLFTLHKKLQRREEFPAFAPAKMFGRFEGHVIEDRVRAMIDLLYFAGRQPHLFNSQAFKKFFEGGEKRKRKETDTLKDGILQPQYIQPERESTSTADDSDSEISSVISEPIGGDHISRAKAAGQRKSSGPLSGEACLIPKVQVSDTTNQPDGSHDSLLPRNMSDTNLGGVWKYRQAGDNISINSAEGDLPVEDSNSMLPQSDLLNFDPMTGGCDLEGSGVSNTWLLSAMNQLDNPNSTGVQGASKGEPPPPEITIQCSTPRDRPQTITFKKPSTTPENNSPNVDLKQAFEDAFGPIKSRSEPKVECGKGDLPFGFVKGKNSSPNLSPMKLSPRSSPRQARKTESDDYLLQAANQISAAKDCEAAGNYQVAFGYYKNGVSILLKGVQGDSNEARLDAVRKKTAQYLLKAESLYKTHIAKQEEDEKRWASNSSISPSVEIDPAVAHIQGPVSELRNYRVLGLIDKCMLTLDRSTQATFVLKVLHKTAPSTETKTIVPRSCPYMVEIYKFYETESSIYLLLHHASGGKLWSYVSAYLGTRDKEDALETAQIDSNVYQGQKMETIEEPPLDVSAKTSSPFHSPEGSPSHPMSDTSEGGDACTSYVDLFTDYSQTNIEPNAVAFSKGLAVKFDTQISHDDDTFLSPEEMSELNDTSGFPTTPTKYDSDSAFNNTSTPHKFSDILNGAVTKQTANFSIASIDSGSDRLCSESSEQYATIPETDETNTIESHIQTIEDNDSNVNVNNMILNDGLESIEPPHNLNIVESKTNETSNTETPSDVNCEVVSSTNTSNANNSNVEHNANSPNIVPTDLESPYHEDTLTSSANQIPNVSPIHKPSTIESVTLSGQNELKSAVDNTNTKPPEECSLQLDLSFTKTEQLEVIDKNTDIPESDRSTPERKFIDRQISNDELKVKITDVGELKNLSHIRTTSVELGLEQPSPRTRARTLSAAFGQLDLAGSDGNRVKLPEACVRQWAAEIIVAVDHLHSRGIICMDLHPDNILLGERGHVMLTYFCEWRNVDRHIPQWTIDQLYVAPEVMTLGAHTHGADWWSVGALLYELLTGQSLLACHPGGIGPHTAVFIPDYISTEAQGLLTELLRYSVSERLGSGINGVDDIKMHPFFADIQWETLRE</sequence>
<reference evidence="2" key="1">
    <citation type="submission" date="2022-03" db="EMBL/GenBank/DDBJ databases">
        <authorList>
            <person name="Martin C."/>
        </authorList>
    </citation>
    <scope>NUCLEOTIDE SEQUENCE</scope>
</reference>
<dbReference type="Gene3D" id="1.10.510.10">
    <property type="entry name" value="Transferase(Phosphotransferase) domain 1"/>
    <property type="match status" value="1"/>
</dbReference>
<dbReference type="Pfam" id="PF00069">
    <property type="entry name" value="Pkinase"/>
    <property type="match status" value="1"/>
</dbReference>
<feature type="region of interest" description="Disordered" evidence="1">
    <location>
        <begin position="321"/>
        <end position="345"/>
    </location>
</feature>
<dbReference type="PANTHER" id="PTHR15508">
    <property type="entry name" value="RIBOSOMAL PROTEIN S6 KINASE"/>
    <property type="match status" value="1"/>
</dbReference>
<dbReference type="PANTHER" id="PTHR15508:SF8">
    <property type="entry name" value="LD24550P"/>
    <property type="match status" value="1"/>
</dbReference>
<dbReference type="InterPro" id="IPR036181">
    <property type="entry name" value="MIT_dom_sf"/>
</dbReference>
<dbReference type="InterPro" id="IPR051866">
    <property type="entry name" value="Intracell_Sig-Traffick_Protein"/>
</dbReference>
<comment type="caution">
    <text evidence="2">The sequence shown here is derived from an EMBL/GenBank/DDBJ whole genome shotgun (WGS) entry which is preliminary data.</text>
</comment>
<dbReference type="PROSITE" id="PS50011">
    <property type="entry name" value="PROTEIN_KINASE_DOM"/>
    <property type="match status" value="1"/>
</dbReference>
<proteinExistence type="predicted"/>